<comment type="caution">
    <text evidence="3">The sequence shown here is derived from an EMBL/GenBank/DDBJ whole genome shotgun (WGS) entry which is preliminary data.</text>
</comment>
<evidence type="ECO:0000313" key="4">
    <source>
        <dbReference type="Proteomes" id="UP001174936"/>
    </source>
</evidence>
<dbReference type="EMBL" id="JAULSV010000001">
    <property type="protein sequence ID" value="KAK0655409.1"/>
    <property type="molecule type" value="Genomic_DNA"/>
</dbReference>
<keyword evidence="2" id="KW-1133">Transmembrane helix</keyword>
<sequence length="797" mass="87913">MLLCAITVLALWLPAGDIQLMLFPFVVLFGIASGSILALTPLCLGRLCKTQEFGRYYSTAMILGVRGVSAPNIAVPLAFVTLWKNLDAEPSGYCVMNAPESFSFSCLSNDWPVIMGWTKDQMIEVDGREDKGCESKGAEAKWCRVGELASGQRRKPKRHGGRGQGSGKAKENFLDQPHINHSAEPQVIPMAELISKLTAGGAHKGMSAPYPDNERGTFVTHTFPCVFDNTIVVAATHPTVSTGSQFEDGWFLSDFYAFNYLLKGSVADQVWLTAAEPSKLLKKHGPYYHGPTSECPKAVLTPELLETDITPVTVVPPAKMIDKFLDEVSKAAARAKDEHPILLMVFCHGSKDHQLLLDNGNSGKGLSLVRLQGALGNARATLLVTACYSGGWVVAPDFNSTALAAATPDSESLSFPLSKSLGRACGSIFAGAIINALSNVSSPLLAEEEAKKEQNEGTESLQPDEPTEIQTETYNEFCRSVATVLKARGISDAQTKDFCFSAQDDQWTFSWSRRTAIPLARFKERWDNLPTYPREVFPDANSAESVSLPGGVQFRDQEHARVYRMVQQFRQFCCPGDWQAGYENRVAARIQWFLKGESNAPPLSYFTALIEFRQSACRVADTFVQVHNLIRPNGESCIRCNLREFRFATREGNQAWNDRRGLIWRMLRDGGAFLVPAAHQGPPRFSRPCDYVSHAIAETYHTPDTEEEACRTAQAYCDYVQSQKQYFFDEAVRSSDIRHKGRDWLRSIGRKIRSFSPVKGSRSVAGHGETQSQPLGTVEAPSLPAPSRPGPVDDQLL</sequence>
<accession>A0AA39YMS9</accession>
<keyword evidence="2" id="KW-0472">Membrane</keyword>
<feature type="region of interest" description="Disordered" evidence="1">
    <location>
        <begin position="150"/>
        <end position="170"/>
    </location>
</feature>
<proteinExistence type="predicted"/>
<dbReference type="Proteomes" id="UP001174936">
    <property type="component" value="Unassembled WGS sequence"/>
</dbReference>
<dbReference type="AlphaFoldDB" id="A0AA39YMS9"/>
<reference evidence="3" key="1">
    <citation type="submission" date="2023-06" db="EMBL/GenBank/DDBJ databases">
        <title>Genome-scale phylogeny and comparative genomics of the fungal order Sordariales.</title>
        <authorList>
            <consortium name="Lawrence Berkeley National Laboratory"/>
            <person name="Hensen N."/>
            <person name="Bonometti L."/>
            <person name="Westerberg I."/>
            <person name="Brannstrom I.O."/>
            <person name="Guillou S."/>
            <person name="Cros-Aarteil S."/>
            <person name="Calhoun S."/>
            <person name="Haridas S."/>
            <person name="Kuo A."/>
            <person name="Mondo S."/>
            <person name="Pangilinan J."/>
            <person name="Riley R."/>
            <person name="Labutti K."/>
            <person name="Andreopoulos B."/>
            <person name="Lipzen A."/>
            <person name="Chen C."/>
            <person name="Yanf M."/>
            <person name="Daum C."/>
            <person name="Ng V."/>
            <person name="Clum A."/>
            <person name="Steindorff A."/>
            <person name="Ohm R."/>
            <person name="Martin F."/>
            <person name="Silar P."/>
            <person name="Natvig D."/>
            <person name="Lalanne C."/>
            <person name="Gautier V."/>
            <person name="Ament-Velasquez S.L."/>
            <person name="Kruys A."/>
            <person name="Hutchinson M.I."/>
            <person name="Powell A.J."/>
            <person name="Barry K."/>
            <person name="Miller A.N."/>
            <person name="Grigoriev I.V."/>
            <person name="Debuchy R."/>
            <person name="Gladieux P."/>
            <person name="Thoren M.H."/>
            <person name="Johannesson H."/>
        </authorList>
    </citation>
    <scope>NUCLEOTIDE SEQUENCE</scope>
    <source>
        <strain evidence="3">SMH2532-1</strain>
    </source>
</reference>
<protein>
    <submittedName>
        <fullName evidence="3">Uncharacterized protein</fullName>
    </submittedName>
</protein>
<feature type="transmembrane region" description="Helical" evidence="2">
    <location>
        <begin position="25"/>
        <end position="44"/>
    </location>
</feature>
<feature type="transmembrane region" description="Helical" evidence="2">
    <location>
        <begin position="56"/>
        <end position="83"/>
    </location>
</feature>
<feature type="region of interest" description="Disordered" evidence="1">
    <location>
        <begin position="758"/>
        <end position="797"/>
    </location>
</feature>
<organism evidence="3 4">
    <name type="scientific">Cercophora newfieldiana</name>
    <dbReference type="NCBI Taxonomy" id="92897"/>
    <lineage>
        <taxon>Eukaryota</taxon>
        <taxon>Fungi</taxon>
        <taxon>Dikarya</taxon>
        <taxon>Ascomycota</taxon>
        <taxon>Pezizomycotina</taxon>
        <taxon>Sordariomycetes</taxon>
        <taxon>Sordariomycetidae</taxon>
        <taxon>Sordariales</taxon>
        <taxon>Lasiosphaeriaceae</taxon>
        <taxon>Cercophora</taxon>
    </lineage>
</organism>
<keyword evidence="2" id="KW-0812">Transmembrane</keyword>
<keyword evidence="4" id="KW-1185">Reference proteome</keyword>
<feature type="region of interest" description="Disordered" evidence="1">
    <location>
        <begin position="447"/>
        <end position="466"/>
    </location>
</feature>
<evidence type="ECO:0000313" key="3">
    <source>
        <dbReference type="EMBL" id="KAK0655409.1"/>
    </source>
</evidence>
<name>A0AA39YMS9_9PEZI</name>
<evidence type="ECO:0000256" key="1">
    <source>
        <dbReference type="SAM" id="MobiDB-lite"/>
    </source>
</evidence>
<evidence type="ECO:0000256" key="2">
    <source>
        <dbReference type="SAM" id="Phobius"/>
    </source>
</evidence>
<gene>
    <name evidence="3" type="ORF">B0T16DRAFT_440640</name>
</gene>
<feature type="compositionally biased region" description="Basic residues" evidence="1">
    <location>
        <begin position="152"/>
        <end position="161"/>
    </location>
</feature>